<dbReference type="GO" id="GO:0005886">
    <property type="term" value="C:plasma membrane"/>
    <property type="evidence" value="ECO:0007669"/>
    <property type="project" value="UniProtKB-SubCell"/>
</dbReference>
<dbReference type="RefSeq" id="WP_031366977.1">
    <property type="nucleotide sequence ID" value="NZ_FPKS01000013.1"/>
</dbReference>
<name>A0A1K2HGR9_9LACT</name>
<evidence type="ECO:0000256" key="2">
    <source>
        <dbReference type="ARBA" id="ARBA00005745"/>
    </source>
</evidence>
<sequence>MDISHLVRRKRKKLAIKQQVKLMQLMTNLFSSGFHLAEIVDFLARSKLVESKFVTTMREGLSNCKSLSEILNELRFSNSVITQVALADYHGNTQQTLQLITENLTKMQKVRQKLVTVATYPIILLVFLIVIVLGLKTYLLPQVEANNFAGEVINVLPWLFIGFGVMLTGLALGMARYFKTTSPLRNIQKIGHFPLVRTYLKLYLSAFYAREWGNLIKQGLEMRQIFAMMTEQNNQLFREMGQDLLNAMALGQEFHEKIHRYPFFTPELALIIEYGDMKAKLGDELLVYADESWTKFFEKVEKTMTLIQPLVFLFVALMIVLIYAAMLLPIYAQMELGM</sequence>
<keyword evidence="6 7" id="KW-0472">Membrane</keyword>
<accession>A0A1K2HGR9</accession>
<dbReference type="NCBIfam" id="NF041012">
    <property type="entry name" value="T4P_ComGB"/>
    <property type="match status" value="1"/>
</dbReference>
<dbReference type="Gene3D" id="1.20.81.30">
    <property type="entry name" value="Type II secretion system (T2SS), domain F"/>
    <property type="match status" value="2"/>
</dbReference>
<protein>
    <submittedName>
        <fullName evidence="9">Competence protein ComGB</fullName>
    </submittedName>
</protein>
<evidence type="ECO:0000256" key="7">
    <source>
        <dbReference type="SAM" id="Phobius"/>
    </source>
</evidence>
<dbReference type="Proteomes" id="UP000185655">
    <property type="component" value="Unassembled WGS sequence"/>
</dbReference>
<gene>
    <name evidence="9" type="ORF">SAMN02746068_01797</name>
</gene>
<organism evidence="9 10">
    <name type="scientific">Pseudolactococcus chungangensis CAU 28 = DSM 22330</name>
    <dbReference type="NCBI Taxonomy" id="1122154"/>
    <lineage>
        <taxon>Bacteria</taxon>
        <taxon>Bacillati</taxon>
        <taxon>Bacillota</taxon>
        <taxon>Bacilli</taxon>
        <taxon>Lactobacillales</taxon>
        <taxon>Streptococcaceae</taxon>
        <taxon>Pseudolactococcus</taxon>
    </lineage>
</organism>
<dbReference type="InterPro" id="IPR018076">
    <property type="entry name" value="T2SS_GspF_dom"/>
</dbReference>
<evidence type="ECO:0000256" key="5">
    <source>
        <dbReference type="ARBA" id="ARBA00022989"/>
    </source>
</evidence>
<keyword evidence="4 7" id="KW-0812">Transmembrane</keyword>
<feature type="transmembrane region" description="Helical" evidence="7">
    <location>
        <begin position="114"/>
        <end position="135"/>
    </location>
</feature>
<comment type="similarity">
    <text evidence="2">Belongs to the GSP F family.</text>
</comment>
<evidence type="ECO:0000256" key="4">
    <source>
        <dbReference type="ARBA" id="ARBA00022692"/>
    </source>
</evidence>
<feature type="transmembrane region" description="Helical" evidence="7">
    <location>
        <begin position="310"/>
        <end position="332"/>
    </location>
</feature>
<dbReference type="OrthoDB" id="2294348at2"/>
<dbReference type="Pfam" id="PF00482">
    <property type="entry name" value="T2SSF"/>
    <property type="match status" value="2"/>
</dbReference>
<feature type="transmembrane region" description="Helical" evidence="7">
    <location>
        <begin position="155"/>
        <end position="178"/>
    </location>
</feature>
<dbReference type="InterPro" id="IPR047692">
    <property type="entry name" value="T4P_ComGB"/>
</dbReference>
<comment type="subcellular location">
    <subcellularLocation>
        <location evidence="1">Cell membrane</location>
        <topology evidence="1">Multi-pass membrane protein</topology>
    </subcellularLocation>
</comment>
<dbReference type="InterPro" id="IPR042094">
    <property type="entry name" value="T2SS_GspF_sf"/>
</dbReference>
<evidence type="ECO:0000313" key="10">
    <source>
        <dbReference type="Proteomes" id="UP000185655"/>
    </source>
</evidence>
<dbReference type="AlphaFoldDB" id="A0A1K2HGR9"/>
<keyword evidence="3" id="KW-1003">Cell membrane</keyword>
<dbReference type="PANTHER" id="PTHR30012:SF0">
    <property type="entry name" value="TYPE II SECRETION SYSTEM PROTEIN F-RELATED"/>
    <property type="match status" value="1"/>
</dbReference>
<feature type="domain" description="Type II secretion system protein GspF" evidence="8">
    <location>
        <begin position="24"/>
        <end position="141"/>
    </location>
</feature>
<reference evidence="9 10" key="1">
    <citation type="submission" date="2016-11" db="EMBL/GenBank/DDBJ databases">
        <authorList>
            <person name="Jaros S."/>
            <person name="Januszkiewicz K."/>
            <person name="Wedrychowicz H."/>
        </authorList>
    </citation>
    <scope>NUCLEOTIDE SEQUENCE [LARGE SCALE GENOMIC DNA]</scope>
    <source>
        <strain evidence="9 10">DSM 22330</strain>
    </source>
</reference>
<dbReference type="EMBL" id="FPKS01000013">
    <property type="protein sequence ID" value="SFZ76012.1"/>
    <property type="molecule type" value="Genomic_DNA"/>
</dbReference>
<evidence type="ECO:0000256" key="6">
    <source>
        <dbReference type="ARBA" id="ARBA00023136"/>
    </source>
</evidence>
<evidence type="ECO:0000256" key="1">
    <source>
        <dbReference type="ARBA" id="ARBA00004651"/>
    </source>
</evidence>
<keyword evidence="5 7" id="KW-1133">Transmembrane helix</keyword>
<evidence type="ECO:0000256" key="3">
    <source>
        <dbReference type="ARBA" id="ARBA00022475"/>
    </source>
</evidence>
<dbReference type="PANTHER" id="PTHR30012">
    <property type="entry name" value="GENERAL SECRETION PATHWAY PROTEIN"/>
    <property type="match status" value="1"/>
</dbReference>
<dbReference type="STRING" id="1122154.SAMN02746068_01797"/>
<evidence type="ECO:0000313" key="9">
    <source>
        <dbReference type="EMBL" id="SFZ76012.1"/>
    </source>
</evidence>
<feature type="domain" description="Type II secretion system protein GspF" evidence="8">
    <location>
        <begin position="209"/>
        <end position="329"/>
    </location>
</feature>
<dbReference type="InterPro" id="IPR003004">
    <property type="entry name" value="GspF/PilC"/>
</dbReference>
<proteinExistence type="inferred from homology"/>
<evidence type="ECO:0000259" key="8">
    <source>
        <dbReference type="Pfam" id="PF00482"/>
    </source>
</evidence>